<evidence type="ECO:0000313" key="1">
    <source>
        <dbReference type="EMBL" id="BAQ16519.1"/>
    </source>
</evidence>
<keyword evidence="2" id="KW-1185">Reference proteome</keyword>
<evidence type="ECO:0000313" key="2">
    <source>
        <dbReference type="Proteomes" id="UP000031643"/>
    </source>
</evidence>
<dbReference type="SUPFAM" id="SSF52799">
    <property type="entry name" value="(Phosphotyrosine protein) phosphatases II"/>
    <property type="match status" value="1"/>
</dbReference>
<dbReference type="InterPro" id="IPR029021">
    <property type="entry name" value="Prot-tyrosine_phosphatase-like"/>
</dbReference>
<dbReference type="HOGENOM" id="CLU_120986_0_0_5"/>
<name>A0A0A8K3E7_9HYPH</name>
<dbReference type="KEGG" id="mcg:GL4_1059"/>
<sequence>MDTLTFDSGHLAEPETMSPDTVLVCPLSHVQATVSTARVSHLVTLINGETLIDTPETIGQERHLRLAMNDIAEPRDGLVVPSADHVAKLIEFAADWDQKAPMLIHCWAGISRSTAGAFVVLCALNPHADEHSLARALRRASPTAYPNRRIVAIADEVLGRGGRMNAAVELIGRGLLAEEGKVFSLPAKHAA</sequence>
<dbReference type="Proteomes" id="UP000031643">
    <property type="component" value="Chromosome"/>
</dbReference>
<reference evidence="1 2" key="1">
    <citation type="submission" date="2014-09" db="EMBL/GenBank/DDBJ databases">
        <title>Genome sequencing of Methyloceanibacter caenitepidi Gela4.</title>
        <authorList>
            <person name="Takeuchi M."/>
            <person name="Susumu S."/>
            <person name="Kamagata Y."/>
            <person name="Oshima K."/>
            <person name="Hattori M."/>
            <person name="Iwasaki W."/>
        </authorList>
    </citation>
    <scope>NUCLEOTIDE SEQUENCE [LARGE SCALE GENOMIC DNA]</scope>
    <source>
        <strain evidence="1 2">Gela4</strain>
    </source>
</reference>
<gene>
    <name evidence="1" type="ORF">GL4_1059</name>
</gene>
<dbReference type="AlphaFoldDB" id="A0A0A8K3E7"/>
<organism evidence="1 2">
    <name type="scientific">Methyloceanibacter caenitepidi</name>
    <dbReference type="NCBI Taxonomy" id="1384459"/>
    <lineage>
        <taxon>Bacteria</taxon>
        <taxon>Pseudomonadati</taxon>
        <taxon>Pseudomonadota</taxon>
        <taxon>Alphaproteobacteria</taxon>
        <taxon>Hyphomicrobiales</taxon>
        <taxon>Hyphomicrobiaceae</taxon>
        <taxon>Methyloceanibacter</taxon>
    </lineage>
</organism>
<protein>
    <submittedName>
        <fullName evidence="1">Mll1302 protein</fullName>
    </submittedName>
</protein>
<accession>A0A0A8K3E7</accession>
<dbReference type="EMBL" id="AP014648">
    <property type="protein sequence ID" value="BAQ16519.1"/>
    <property type="molecule type" value="Genomic_DNA"/>
</dbReference>
<proteinExistence type="predicted"/>
<dbReference type="RefSeq" id="WP_244462683.1">
    <property type="nucleotide sequence ID" value="NZ_AP014648.1"/>
</dbReference>
<dbReference type="InterPro" id="IPR016130">
    <property type="entry name" value="Tyr_Pase_AS"/>
</dbReference>
<dbReference type="Gene3D" id="3.90.190.10">
    <property type="entry name" value="Protein tyrosine phosphatase superfamily"/>
    <property type="match status" value="1"/>
</dbReference>
<dbReference type="PROSITE" id="PS00383">
    <property type="entry name" value="TYR_PHOSPHATASE_1"/>
    <property type="match status" value="1"/>
</dbReference>
<dbReference type="STRING" id="1384459.GL4_1059"/>